<gene>
    <name evidence="2" type="ORF">DHEL01_v204550</name>
</gene>
<sequence length="147" mass="16369">MWGLATEDTLRLLRAWKAEITPGSSKPTSTGRVVSKPTEPTPTRPPGWSQGRIAITNQAPQAADGWGARSASDPVRRSREVSCAHGPHIGMLFFDRDLDPVCEVHPQKRTDGYVARQTARQYPVRRTLRLLDMSIRDRYLDIGTAFG</sequence>
<feature type="region of interest" description="Disordered" evidence="1">
    <location>
        <begin position="21"/>
        <end position="78"/>
    </location>
</feature>
<name>A0A2P5I3K6_DIAHE</name>
<comment type="caution">
    <text evidence="2">The sequence shown here is derived from an EMBL/GenBank/DDBJ whole genome shotgun (WGS) entry which is preliminary data.</text>
</comment>
<accession>A0A2P5I3K6</accession>
<dbReference type="Proteomes" id="UP000094444">
    <property type="component" value="Unassembled WGS sequence"/>
</dbReference>
<evidence type="ECO:0000313" key="2">
    <source>
        <dbReference type="EMBL" id="POS77051.1"/>
    </source>
</evidence>
<organism evidence="2 3">
    <name type="scientific">Diaporthe helianthi</name>
    <dbReference type="NCBI Taxonomy" id="158607"/>
    <lineage>
        <taxon>Eukaryota</taxon>
        <taxon>Fungi</taxon>
        <taxon>Dikarya</taxon>
        <taxon>Ascomycota</taxon>
        <taxon>Pezizomycotina</taxon>
        <taxon>Sordariomycetes</taxon>
        <taxon>Sordariomycetidae</taxon>
        <taxon>Diaporthales</taxon>
        <taxon>Diaporthaceae</taxon>
        <taxon>Diaporthe</taxon>
    </lineage>
</organism>
<proteinExistence type="predicted"/>
<reference evidence="2" key="1">
    <citation type="submission" date="2017-09" db="EMBL/GenBank/DDBJ databases">
        <title>Polyketide synthases of a Diaporthe helianthi virulent isolate.</title>
        <authorList>
            <person name="Baroncelli R."/>
        </authorList>
    </citation>
    <scope>NUCLEOTIDE SEQUENCE [LARGE SCALE GENOMIC DNA]</scope>
    <source>
        <strain evidence="2">7/96</strain>
    </source>
</reference>
<dbReference type="InParanoid" id="A0A2P5I3K6"/>
<dbReference type="EMBL" id="MAVT02000305">
    <property type="protein sequence ID" value="POS77051.1"/>
    <property type="molecule type" value="Genomic_DNA"/>
</dbReference>
<dbReference type="OrthoDB" id="10518050at2759"/>
<protein>
    <submittedName>
        <fullName evidence="2">Uncharacterized protein</fullName>
    </submittedName>
</protein>
<feature type="compositionally biased region" description="Polar residues" evidence="1">
    <location>
        <begin position="22"/>
        <end position="32"/>
    </location>
</feature>
<evidence type="ECO:0000256" key="1">
    <source>
        <dbReference type="SAM" id="MobiDB-lite"/>
    </source>
</evidence>
<keyword evidence="3" id="KW-1185">Reference proteome</keyword>
<evidence type="ECO:0000313" key="3">
    <source>
        <dbReference type="Proteomes" id="UP000094444"/>
    </source>
</evidence>
<dbReference type="AlphaFoldDB" id="A0A2P5I3K6"/>